<dbReference type="STRING" id="29561.MM26B8_03500"/>
<keyword evidence="3" id="KW-1185">Reference proteome</keyword>
<dbReference type="InterPro" id="IPR043168">
    <property type="entry name" value="DegV_C"/>
</dbReference>
<organism evidence="2 3">
    <name type="scientific">Mycoplasmopsis meleagridis ATCC 25294</name>
    <dbReference type="NCBI Taxonomy" id="1264554"/>
    <lineage>
        <taxon>Bacteria</taxon>
        <taxon>Bacillati</taxon>
        <taxon>Mycoplasmatota</taxon>
        <taxon>Mycoplasmoidales</taxon>
        <taxon>Metamycoplasmataceae</taxon>
        <taxon>Mycoplasmopsis</taxon>
    </lineage>
</organism>
<protein>
    <submittedName>
        <fullName evidence="2">DegV family protein</fullName>
    </submittedName>
</protein>
<evidence type="ECO:0000256" key="1">
    <source>
        <dbReference type="ARBA" id="ARBA00023121"/>
    </source>
</evidence>
<dbReference type="InterPro" id="IPR050270">
    <property type="entry name" value="DegV_domain_contain"/>
</dbReference>
<dbReference type="NCBIfam" id="TIGR00762">
    <property type="entry name" value="DegV"/>
    <property type="match status" value="1"/>
</dbReference>
<name>A0A0F5H112_9BACT</name>
<gene>
    <name evidence="2" type="ORF">MMELEA_04710</name>
</gene>
<dbReference type="PANTHER" id="PTHR33434">
    <property type="entry name" value="DEGV DOMAIN-CONTAINING PROTEIN DR_1986-RELATED"/>
    <property type="match status" value="1"/>
</dbReference>
<dbReference type="Proteomes" id="UP000033750">
    <property type="component" value="Unassembled WGS sequence"/>
</dbReference>
<proteinExistence type="predicted"/>
<comment type="caution">
    <text evidence="2">The sequence shown here is derived from an EMBL/GenBank/DDBJ whole genome shotgun (WGS) entry which is preliminary data.</text>
</comment>
<dbReference type="Gene3D" id="3.30.1180.10">
    <property type="match status" value="1"/>
</dbReference>
<sequence length="288" mass="32615">MKKVGFILDSFSCLTQEEANKLGYGYFPFRVDIDNKIYHDGVDLNKDTLLKLIAQGNKVQTSLPSLEIMENVISSMCEEYDMVIYLPISETLSGAMSAANNFTSEYKNFIIIPNRFVADQFLYVIEYIKNAIEKGLTINDIKKKLALIQKDTETYIIPFDLKYLINGGRISNLKKFVLKSVSKMKLLPFIRFHLNENSPAGIARGYKGATTQIISKLLDKVKDHKPFSLLEKFHINFVSGINEEVNNDVIRIFKENKLTFNSVRVNTSVIAVHTGPDAVAVSIMPKIK</sequence>
<keyword evidence="1" id="KW-0446">Lipid-binding</keyword>
<dbReference type="OrthoDB" id="384457at2"/>
<dbReference type="InterPro" id="IPR003797">
    <property type="entry name" value="DegV"/>
</dbReference>
<dbReference type="PROSITE" id="PS51482">
    <property type="entry name" value="DEGV"/>
    <property type="match status" value="1"/>
</dbReference>
<accession>A0A0F5H112</accession>
<dbReference type="Gene3D" id="3.40.50.10170">
    <property type="match status" value="1"/>
</dbReference>
<dbReference type="PANTHER" id="PTHR33434:SF2">
    <property type="entry name" value="FATTY ACID-BINDING PROTEIN TM_1468"/>
    <property type="match status" value="1"/>
</dbReference>
<dbReference type="EMBL" id="JZXN01000015">
    <property type="protein sequence ID" value="KKB26893.1"/>
    <property type="molecule type" value="Genomic_DNA"/>
</dbReference>
<dbReference type="Pfam" id="PF02645">
    <property type="entry name" value="DegV"/>
    <property type="match status" value="1"/>
</dbReference>
<dbReference type="AlphaFoldDB" id="A0A0F5H112"/>
<evidence type="ECO:0000313" key="2">
    <source>
        <dbReference type="EMBL" id="KKB26893.1"/>
    </source>
</evidence>
<reference evidence="2 3" key="1">
    <citation type="submission" date="2015-03" db="EMBL/GenBank/DDBJ databases">
        <title>Genome sequence of Mycoplasma meleagridis strain ATCC 25294.</title>
        <authorList>
            <person name="Yacoub E."/>
            <person name="Blanchard A."/>
            <person name="Sirand-Pugnet P."/>
            <person name="Mardassi B.B.A."/>
        </authorList>
    </citation>
    <scope>NUCLEOTIDE SEQUENCE [LARGE SCALE GENOMIC DNA]</scope>
    <source>
        <strain evidence="2 3">ATCC 25294</strain>
    </source>
</reference>
<dbReference type="GO" id="GO:0008289">
    <property type="term" value="F:lipid binding"/>
    <property type="evidence" value="ECO:0007669"/>
    <property type="project" value="UniProtKB-KW"/>
</dbReference>
<dbReference type="RefSeq" id="WP_046096896.1">
    <property type="nucleotide sequence ID" value="NZ_JZXN01000015.1"/>
</dbReference>
<evidence type="ECO:0000313" key="3">
    <source>
        <dbReference type="Proteomes" id="UP000033750"/>
    </source>
</evidence>
<dbReference type="SUPFAM" id="SSF82549">
    <property type="entry name" value="DAK1/DegV-like"/>
    <property type="match status" value="1"/>
</dbReference>
<dbReference type="PATRIC" id="fig|1264554.4.peg.416"/>